<reference evidence="2" key="2">
    <citation type="submission" date="2016-06" db="EMBL/GenBank/DDBJ databases">
        <title>The genome of a short-lived fish provides insights into sex chromosome evolution and the genetic control of aging.</title>
        <authorList>
            <person name="Reichwald K."/>
            <person name="Felder M."/>
            <person name="Petzold A."/>
            <person name="Koch P."/>
            <person name="Groth M."/>
            <person name="Platzer M."/>
        </authorList>
    </citation>
    <scope>NUCLEOTIDE SEQUENCE</scope>
    <source>
        <tissue evidence="2">Brain</tissue>
    </source>
</reference>
<proteinExistence type="predicted"/>
<dbReference type="AlphaFoldDB" id="A0A1A8GXL3"/>
<feature type="region of interest" description="Disordered" evidence="1">
    <location>
        <begin position="51"/>
        <end position="70"/>
    </location>
</feature>
<accession>A0A1A8GXL3</accession>
<gene>
    <name evidence="2" type="primary">Nfu_g_1_000246</name>
</gene>
<protein>
    <submittedName>
        <fullName evidence="2">Uncharacterized protein</fullName>
    </submittedName>
</protein>
<evidence type="ECO:0000256" key="1">
    <source>
        <dbReference type="SAM" id="MobiDB-lite"/>
    </source>
</evidence>
<name>A0A1A8GXL3_9TELE</name>
<reference evidence="2" key="1">
    <citation type="submission" date="2016-05" db="EMBL/GenBank/DDBJ databases">
        <authorList>
            <person name="Lavstsen T."/>
            <person name="Jespersen J.S."/>
        </authorList>
    </citation>
    <scope>NUCLEOTIDE SEQUENCE</scope>
    <source>
        <tissue evidence="2">Brain</tissue>
    </source>
</reference>
<sequence>CTHLQRQTEHRRTTQTSWQREVPSFADPCGCLALLKPPAPVHVCWSCQPQQEHQDGHDCQPHPLRLSPHQ</sequence>
<dbReference type="EMBL" id="HAEC01007127">
    <property type="protein sequence ID" value="SBQ75265.1"/>
    <property type="molecule type" value="Transcribed_RNA"/>
</dbReference>
<evidence type="ECO:0000313" key="2">
    <source>
        <dbReference type="EMBL" id="SBQ75265.1"/>
    </source>
</evidence>
<feature type="non-terminal residue" evidence="2">
    <location>
        <position position="1"/>
    </location>
</feature>
<organism evidence="2">
    <name type="scientific">Nothobranchius korthausae</name>
    <dbReference type="NCBI Taxonomy" id="1143690"/>
    <lineage>
        <taxon>Eukaryota</taxon>
        <taxon>Metazoa</taxon>
        <taxon>Chordata</taxon>
        <taxon>Craniata</taxon>
        <taxon>Vertebrata</taxon>
        <taxon>Euteleostomi</taxon>
        <taxon>Actinopterygii</taxon>
        <taxon>Neopterygii</taxon>
        <taxon>Teleostei</taxon>
        <taxon>Neoteleostei</taxon>
        <taxon>Acanthomorphata</taxon>
        <taxon>Ovalentaria</taxon>
        <taxon>Atherinomorphae</taxon>
        <taxon>Cyprinodontiformes</taxon>
        <taxon>Nothobranchiidae</taxon>
        <taxon>Nothobranchius</taxon>
    </lineage>
</organism>